<gene>
    <name evidence="7" type="ORF">FRC53_01325</name>
</gene>
<keyword evidence="7" id="KW-0547">Nucleotide-binding</keyword>
<dbReference type="GO" id="GO:0140359">
    <property type="term" value="F:ABC-type transporter activity"/>
    <property type="evidence" value="ECO:0007669"/>
    <property type="project" value="InterPro"/>
</dbReference>
<feature type="transmembrane region" description="Helical" evidence="5">
    <location>
        <begin position="76"/>
        <end position="98"/>
    </location>
</feature>
<evidence type="ECO:0000256" key="4">
    <source>
        <dbReference type="ARBA" id="ARBA00023136"/>
    </source>
</evidence>
<organism evidence="7 8">
    <name type="scientific">Candidatus Pseudoramibacter fermentans</name>
    <dbReference type="NCBI Taxonomy" id="2594427"/>
    <lineage>
        <taxon>Bacteria</taxon>
        <taxon>Bacillati</taxon>
        <taxon>Bacillota</taxon>
        <taxon>Clostridia</taxon>
        <taxon>Eubacteriales</taxon>
        <taxon>Eubacteriaceae</taxon>
        <taxon>Pseudoramibacter</taxon>
    </lineage>
</organism>
<comment type="caution">
    <text evidence="7">The sequence shown here is derived from an EMBL/GenBank/DDBJ whole genome shotgun (WGS) entry which is preliminary data.</text>
</comment>
<name>A0A6L5GP95_9FIRM</name>
<reference evidence="7" key="1">
    <citation type="journal article" date="2020" name="Appl. Environ. Microbiol.">
        <title>Medium-Chain Fatty Acid Synthesis by 'Candidatus Weimeria bifida' gen. nov., sp. nov., and 'Candidatus Pseudoramibacter fermentans' sp. nov.</title>
        <authorList>
            <person name="Scarborough M.J."/>
            <person name="Myers K.S."/>
            <person name="Donohue T.J."/>
            <person name="Noguera D.R."/>
        </authorList>
    </citation>
    <scope>NUCLEOTIDE SEQUENCE</scope>
    <source>
        <strain evidence="7">EUB1.1</strain>
    </source>
</reference>
<dbReference type="GO" id="GO:0016887">
    <property type="term" value="F:ATP hydrolysis activity"/>
    <property type="evidence" value="ECO:0007669"/>
    <property type="project" value="InterPro"/>
</dbReference>
<protein>
    <submittedName>
        <fullName evidence="7">ABC transporter ATP-binding protein</fullName>
    </submittedName>
</protein>
<dbReference type="AlphaFoldDB" id="A0A6L5GP95"/>
<dbReference type="InterPro" id="IPR039421">
    <property type="entry name" value="Type_1_exporter"/>
</dbReference>
<dbReference type="GO" id="GO:0005886">
    <property type="term" value="C:plasma membrane"/>
    <property type="evidence" value="ECO:0007669"/>
    <property type="project" value="UniProtKB-SubCell"/>
</dbReference>
<dbReference type="PANTHER" id="PTHR24221">
    <property type="entry name" value="ATP-BINDING CASSETTE SUB-FAMILY B"/>
    <property type="match status" value="1"/>
</dbReference>
<feature type="transmembrane region" description="Helical" evidence="5">
    <location>
        <begin position="294"/>
        <end position="316"/>
    </location>
</feature>
<dbReference type="Gene3D" id="1.20.1560.10">
    <property type="entry name" value="ABC transporter type 1, transmembrane domain"/>
    <property type="match status" value="1"/>
</dbReference>
<feature type="transmembrane region" description="Helical" evidence="5">
    <location>
        <begin position="270"/>
        <end position="288"/>
    </location>
</feature>
<dbReference type="InterPro" id="IPR027417">
    <property type="entry name" value="P-loop_NTPase"/>
</dbReference>
<evidence type="ECO:0000313" key="8">
    <source>
        <dbReference type="Proteomes" id="UP000473648"/>
    </source>
</evidence>
<feature type="domain" description="ABC transmembrane type-1" evidence="6">
    <location>
        <begin position="41"/>
        <end position="330"/>
    </location>
</feature>
<evidence type="ECO:0000259" key="6">
    <source>
        <dbReference type="PROSITE" id="PS50929"/>
    </source>
</evidence>
<evidence type="ECO:0000256" key="2">
    <source>
        <dbReference type="ARBA" id="ARBA00022692"/>
    </source>
</evidence>
<keyword evidence="7" id="KW-0067">ATP-binding</keyword>
<dbReference type="PANTHER" id="PTHR24221:SF654">
    <property type="entry name" value="ATP-BINDING CASSETTE SUB-FAMILY B MEMBER 6"/>
    <property type="match status" value="1"/>
</dbReference>
<dbReference type="Gene3D" id="3.40.50.300">
    <property type="entry name" value="P-loop containing nucleotide triphosphate hydrolases"/>
    <property type="match status" value="1"/>
</dbReference>
<dbReference type="InterPro" id="IPR036640">
    <property type="entry name" value="ABC1_TM_sf"/>
</dbReference>
<dbReference type="InterPro" id="IPR003439">
    <property type="entry name" value="ABC_transporter-like_ATP-bd"/>
</dbReference>
<dbReference type="GO" id="GO:0005524">
    <property type="term" value="F:ATP binding"/>
    <property type="evidence" value="ECO:0007669"/>
    <property type="project" value="UniProtKB-KW"/>
</dbReference>
<keyword evidence="2 5" id="KW-0812">Transmembrane</keyword>
<evidence type="ECO:0000256" key="1">
    <source>
        <dbReference type="ARBA" id="ARBA00004651"/>
    </source>
</evidence>
<dbReference type="Pfam" id="PF00664">
    <property type="entry name" value="ABC_membrane"/>
    <property type="match status" value="1"/>
</dbReference>
<keyword evidence="4 5" id="KW-0472">Membrane</keyword>
<accession>A0A6L5GP95</accession>
<keyword evidence="3 5" id="KW-1133">Transmembrane helix</keyword>
<evidence type="ECO:0000256" key="3">
    <source>
        <dbReference type="ARBA" id="ARBA00022989"/>
    </source>
</evidence>
<feature type="transmembrane region" description="Helical" evidence="5">
    <location>
        <begin position="37"/>
        <end position="56"/>
    </location>
</feature>
<dbReference type="InterPro" id="IPR011527">
    <property type="entry name" value="ABC1_TM_dom"/>
</dbReference>
<evidence type="ECO:0000256" key="5">
    <source>
        <dbReference type="SAM" id="Phobius"/>
    </source>
</evidence>
<dbReference type="CDD" id="cd07346">
    <property type="entry name" value="ABC_6TM_exporters"/>
    <property type="match status" value="1"/>
</dbReference>
<keyword evidence="8" id="KW-1185">Reference proteome</keyword>
<dbReference type="EMBL" id="VOGB01000003">
    <property type="protein sequence ID" value="MQM72075.1"/>
    <property type="molecule type" value="Genomic_DNA"/>
</dbReference>
<dbReference type="SUPFAM" id="SSF52540">
    <property type="entry name" value="P-loop containing nucleoside triphosphate hydrolases"/>
    <property type="match status" value="1"/>
</dbReference>
<dbReference type="Pfam" id="PF00005">
    <property type="entry name" value="ABC_tran"/>
    <property type="match status" value="1"/>
</dbReference>
<proteinExistence type="predicted"/>
<dbReference type="PROSITE" id="PS50929">
    <property type="entry name" value="ABC_TM1F"/>
    <property type="match status" value="1"/>
</dbReference>
<sequence length="500" mass="54940">MLWYFYLNQFIGGCILKQRSAFIRQPGRIVSYFKSEVPVLIVVTISGLIYNIGMVAGPYFEGRLAQCLYDIFHHRAVWHDMLTLALWYVAVIGGVQVMRAVKRFSVRRFANNVSRDMRRCLYNSLVHPDAGTLADESLGSLLTKAIADVDACTEGMRKFTTELFDTGVVMVAYVVMLARYDWRLTILSCLFTPLAYFAADKLKTQVTAANAAYKQSESALNGVTMDRIDHAVTYRIFGREADRNAAAEQALTDYEKKSARANLYEGATTPLYDAIAMIGAVLILYFGARNVTGTGWTAWNIAAFTTFLACFTKLAVKASHAAKLFNSVQKASVSWQRIQPLMREAVEDDLTVMDHPVVPASLTFDNVACGYRAPDFLHHLSFTARPGEIIGITGEIASGKSLLGKVLIGEAPYTGAITVGGKPLTDLTPEEQLETFTYMGHEPELLSTSFRDNVALGDAVDADAFLKRTAMDRDLAAMGRTPDSPVGAGGGMVCYPSRGH</sequence>
<evidence type="ECO:0000313" key="7">
    <source>
        <dbReference type="EMBL" id="MQM72075.1"/>
    </source>
</evidence>
<dbReference type="SUPFAM" id="SSF90123">
    <property type="entry name" value="ABC transporter transmembrane region"/>
    <property type="match status" value="1"/>
</dbReference>
<dbReference type="Proteomes" id="UP000473648">
    <property type="component" value="Unassembled WGS sequence"/>
</dbReference>
<comment type="subcellular location">
    <subcellularLocation>
        <location evidence="1">Cell membrane</location>
        <topology evidence="1">Multi-pass membrane protein</topology>
    </subcellularLocation>
</comment>